<proteinExistence type="predicted"/>
<feature type="compositionally biased region" description="Low complexity" evidence="1">
    <location>
        <begin position="38"/>
        <end position="52"/>
    </location>
</feature>
<dbReference type="InterPro" id="IPR007379">
    <property type="entry name" value="Tim44-like_dom"/>
</dbReference>
<dbReference type="EMBL" id="JBBKTX010000012">
    <property type="protein sequence ID" value="MFK4752897.1"/>
    <property type="molecule type" value="Genomic_DNA"/>
</dbReference>
<feature type="region of interest" description="Disordered" evidence="1">
    <location>
        <begin position="38"/>
        <end position="69"/>
    </location>
</feature>
<feature type="transmembrane region" description="Helical" evidence="2">
    <location>
        <begin position="105"/>
        <end position="121"/>
    </location>
</feature>
<keyword evidence="2" id="KW-0812">Transmembrane</keyword>
<dbReference type="Pfam" id="PF04280">
    <property type="entry name" value="Tim44"/>
    <property type="match status" value="1"/>
</dbReference>
<gene>
    <name evidence="5" type="ORF">WG929_10800</name>
</gene>
<evidence type="ECO:0000256" key="3">
    <source>
        <dbReference type="SAM" id="SignalP"/>
    </source>
</evidence>
<keyword evidence="3" id="KW-0732">Signal</keyword>
<comment type="caution">
    <text evidence="5">The sequence shown here is derived from an EMBL/GenBank/DDBJ whole genome shotgun (WGS) entry which is preliminary data.</text>
</comment>
<protein>
    <submittedName>
        <fullName evidence="5">Tim44-like domain-containing protein</fullName>
    </submittedName>
</protein>
<evidence type="ECO:0000313" key="6">
    <source>
        <dbReference type="Proteomes" id="UP001620597"/>
    </source>
</evidence>
<dbReference type="PANTHER" id="PTHR41542">
    <property type="entry name" value="BLL5807 PROTEIN"/>
    <property type="match status" value="1"/>
</dbReference>
<organism evidence="5 6">
    <name type="scientific">Oceanobacter antarcticus</name>
    <dbReference type="NCBI Taxonomy" id="3133425"/>
    <lineage>
        <taxon>Bacteria</taxon>
        <taxon>Pseudomonadati</taxon>
        <taxon>Pseudomonadota</taxon>
        <taxon>Gammaproteobacteria</taxon>
        <taxon>Oceanospirillales</taxon>
        <taxon>Oceanospirillaceae</taxon>
        <taxon>Oceanobacter</taxon>
    </lineage>
</organism>
<feature type="region of interest" description="Disordered" evidence="1">
    <location>
        <begin position="124"/>
        <end position="148"/>
    </location>
</feature>
<evidence type="ECO:0000313" key="5">
    <source>
        <dbReference type="EMBL" id="MFK4752897.1"/>
    </source>
</evidence>
<reference evidence="5 6" key="1">
    <citation type="submission" date="2024-03" db="EMBL/GenBank/DDBJ databases">
        <title>High-quality draft genome sequence of Oceanobacter sp. wDCs-4.</title>
        <authorList>
            <person name="Dong C."/>
        </authorList>
    </citation>
    <scope>NUCLEOTIDE SEQUENCE [LARGE SCALE GENOMIC DNA]</scope>
    <source>
        <strain evidence="6">wDCs-4</strain>
    </source>
</reference>
<evidence type="ECO:0000259" key="4">
    <source>
        <dbReference type="SMART" id="SM00978"/>
    </source>
</evidence>
<dbReference type="PANTHER" id="PTHR41542:SF1">
    <property type="entry name" value="BLL5807 PROTEIN"/>
    <property type="match status" value="1"/>
</dbReference>
<keyword evidence="6" id="KW-1185">Reference proteome</keyword>
<feature type="domain" description="Tim44-like" evidence="4">
    <location>
        <begin position="162"/>
        <end position="294"/>
    </location>
</feature>
<keyword evidence="2" id="KW-1133">Transmembrane helix</keyword>
<feature type="transmembrane region" description="Helical" evidence="2">
    <location>
        <begin position="73"/>
        <end position="93"/>
    </location>
</feature>
<feature type="compositionally biased region" description="Polar residues" evidence="1">
    <location>
        <begin position="53"/>
        <end position="62"/>
    </location>
</feature>
<dbReference type="InterPro" id="IPR032710">
    <property type="entry name" value="NTF2-like_dom_sf"/>
</dbReference>
<sequence length="295" mass="31618">MKSFWSLFTTVFLLLALVQPAEAGKKFGGGGFGKSFSTAPAQKKSAAPSSTQKDQPGVSNAQPAGKTAGSKTGLMGGMLGGLLAGGMFAYLLGSGAFDGIQFMDILLLALVGFVLFKLFAGRRPQPQSQPQAAGHQRHEPFQAAASEPDTVAQRNDLSAMMTPTGNEAPVNLPDDFDQIAFIGGALDHYRQVQQAWNDGDMNTIKEYVAPELYAELAQQRTAMADAPPQTEVLDLAADIVRAEQDGSVRQISVLFRGRSRDNGDHSEDGIFDTWHLERDMSIDNAPWLVVGIEAD</sequence>
<dbReference type="SUPFAM" id="SSF54427">
    <property type="entry name" value="NTF2-like"/>
    <property type="match status" value="1"/>
</dbReference>
<dbReference type="Gene3D" id="3.10.450.240">
    <property type="match status" value="1"/>
</dbReference>
<keyword evidence="2" id="KW-0472">Membrane</keyword>
<dbReference type="Proteomes" id="UP001620597">
    <property type="component" value="Unassembled WGS sequence"/>
</dbReference>
<accession>A0ABW8NIX0</accession>
<dbReference type="RefSeq" id="WP_416206026.1">
    <property type="nucleotide sequence ID" value="NZ_JBBKTX010000012.1"/>
</dbReference>
<dbReference type="SMART" id="SM00978">
    <property type="entry name" value="Tim44"/>
    <property type="match status" value="1"/>
</dbReference>
<name>A0ABW8NIX0_9GAMM</name>
<evidence type="ECO:0000256" key="2">
    <source>
        <dbReference type="SAM" id="Phobius"/>
    </source>
</evidence>
<feature type="signal peptide" evidence="3">
    <location>
        <begin position="1"/>
        <end position="23"/>
    </location>
</feature>
<feature type="chain" id="PRO_5045459915" evidence="3">
    <location>
        <begin position="24"/>
        <end position="295"/>
    </location>
</feature>
<evidence type="ECO:0000256" key="1">
    <source>
        <dbReference type="SAM" id="MobiDB-lite"/>
    </source>
</evidence>